<feature type="domain" description="DUF1731" evidence="3">
    <location>
        <begin position="246"/>
        <end position="293"/>
    </location>
</feature>
<dbReference type="EMBL" id="AUVB01000054">
    <property type="protein sequence ID" value="KGE03630.1"/>
    <property type="molecule type" value="Genomic_DNA"/>
</dbReference>
<dbReference type="Proteomes" id="UP000029640">
    <property type="component" value="Unassembled WGS sequence"/>
</dbReference>
<dbReference type="Pfam" id="PF01370">
    <property type="entry name" value="Epimerase"/>
    <property type="match status" value="1"/>
</dbReference>
<dbReference type="InterPro" id="IPR013549">
    <property type="entry name" value="DUF1731"/>
</dbReference>
<accession>A0A095VQJ8</accession>
<sequence>MHVLVTGGTGFIGSALVPRLCEDGHAVTIVSRGKHAAGAGVRYVQSLDEIADDTAIDGIINLAGASLNGKRWTDAYKQEMVSSRLETTAAVVALCRRLAQPPSVLVSASAIGYYGDRGSEPLDEDSGPGEGFSAALCRDWEAEALKAGEAGVRVCLARLGVVFDREGGAFVELSRPFRLGIANWVGSGHQYLSWVHRGDVVAAFAFLLEREDISGPINVTAPTPVTHRELCAAIRRKLTTLPGMPVPGVVMRVLLGEVADELLLAGQKVLPKRLGDAGFTFHYPEIDSALGQLLGRTREQAPGRQF</sequence>
<evidence type="ECO:0000313" key="4">
    <source>
        <dbReference type="EMBL" id="KGE03630.1"/>
    </source>
</evidence>
<dbReference type="PATRIC" id="fig|1265313.6.peg.1987"/>
<evidence type="ECO:0000256" key="1">
    <source>
        <dbReference type="ARBA" id="ARBA00009353"/>
    </source>
</evidence>
<keyword evidence="4" id="KW-0132">Cell division</keyword>
<dbReference type="eggNOG" id="COG1090">
    <property type="taxonomic scope" value="Bacteria"/>
</dbReference>
<dbReference type="NCBIfam" id="TIGR01777">
    <property type="entry name" value="yfcH"/>
    <property type="match status" value="1"/>
</dbReference>
<comment type="caution">
    <text evidence="4">The sequence shown here is derived from an EMBL/GenBank/DDBJ whole genome shotgun (WGS) entry which is preliminary data.</text>
</comment>
<dbReference type="InterPro" id="IPR001509">
    <property type="entry name" value="Epimerase_deHydtase"/>
</dbReference>
<dbReference type="STRING" id="1265313.HRUBRA_02009"/>
<protein>
    <submittedName>
        <fullName evidence="4">Cell division inhibitor</fullName>
    </submittedName>
</protein>
<dbReference type="PANTHER" id="PTHR11092:SF0">
    <property type="entry name" value="EPIMERASE FAMILY PROTEIN SDR39U1"/>
    <property type="match status" value="1"/>
</dbReference>
<dbReference type="PANTHER" id="PTHR11092">
    <property type="entry name" value="SUGAR NUCLEOTIDE EPIMERASE RELATED"/>
    <property type="match status" value="1"/>
</dbReference>
<dbReference type="InterPro" id="IPR010099">
    <property type="entry name" value="SDR39U1"/>
</dbReference>
<gene>
    <name evidence="4" type="ORF">HRUBRA_02009</name>
</gene>
<evidence type="ECO:0000259" key="3">
    <source>
        <dbReference type="Pfam" id="PF08338"/>
    </source>
</evidence>
<reference evidence="4 5" key="1">
    <citation type="journal article" date="2014" name="Genome Announc.">
        <title>Genome Sequence of Gammaproteobacterial Pseudohaliea rubra Type Strain DSM 19751, Isolated from Coastal Seawater of the Mediterranean Sea.</title>
        <authorList>
            <person name="Spring S."/>
            <person name="Fiebig A."/>
            <person name="Riedel T."/>
            <person name="Goker M."/>
            <person name="Klenk H.P."/>
        </authorList>
    </citation>
    <scope>NUCLEOTIDE SEQUENCE [LARGE SCALE GENOMIC DNA]</scope>
    <source>
        <strain evidence="4 5">DSM 19751</strain>
    </source>
</reference>
<dbReference type="CDD" id="cd05242">
    <property type="entry name" value="SDR_a8"/>
    <property type="match status" value="1"/>
</dbReference>
<organism evidence="4 5">
    <name type="scientific">Pseudohaliea rubra DSM 19751</name>
    <dbReference type="NCBI Taxonomy" id="1265313"/>
    <lineage>
        <taxon>Bacteria</taxon>
        <taxon>Pseudomonadati</taxon>
        <taxon>Pseudomonadota</taxon>
        <taxon>Gammaproteobacteria</taxon>
        <taxon>Cellvibrionales</taxon>
        <taxon>Halieaceae</taxon>
        <taxon>Pseudohaliea</taxon>
    </lineage>
</organism>
<evidence type="ECO:0000259" key="2">
    <source>
        <dbReference type="Pfam" id="PF01370"/>
    </source>
</evidence>
<comment type="similarity">
    <text evidence="1">Belongs to the NAD(P)-dependent epimerase/dehydratase family. SDR39U1 subfamily.</text>
</comment>
<dbReference type="OrthoDB" id="9801773at2"/>
<dbReference type="RefSeq" id="WP_035513631.1">
    <property type="nucleotide sequence ID" value="NZ_KN234745.1"/>
</dbReference>
<keyword evidence="5" id="KW-1185">Reference proteome</keyword>
<name>A0A095VQJ8_9GAMM</name>
<dbReference type="Gene3D" id="3.40.50.720">
    <property type="entry name" value="NAD(P)-binding Rossmann-like Domain"/>
    <property type="match status" value="1"/>
</dbReference>
<dbReference type="HOGENOM" id="CLU_047373_0_3_6"/>
<dbReference type="SUPFAM" id="SSF51735">
    <property type="entry name" value="NAD(P)-binding Rossmann-fold domains"/>
    <property type="match status" value="1"/>
</dbReference>
<keyword evidence="4" id="KW-0131">Cell cycle</keyword>
<proteinExistence type="inferred from homology"/>
<dbReference type="GO" id="GO:0051301">
    <property type="term" value="P:cell division"/>
    <property type="evidence" value="ECO:0007669"/>
    <property type="project" value="UniProtKB-KW"/>
</dbReference>
<dbReference type="InterPro" id="IPR036291">
    <property type="entry name" value="NAD(P)-bd_dom_sf"/>
</dbReference>
<feature type="domain" description="NAD-dependent epimerase/dehydratase" evidence="2">
    <location>
        <begin position="3"/>
        <end position="215"/>
    </location>
</feature>
<evidence type="ECO:0000313" key="5">
    <source>
        <dbReference type="Proteomes" id="UP000029640"/>
    </source>
</evidence>
<dbReference type="AlphaFoldDB" id="A0A095VQJ8"/>
<dbReference type="Pfam" id="PF08338">
    <property type="entry name" value="DUF1731"/>
    <property type="match status" value="1"/>
</dbReference>